<keyword evidence="3" id="KW-1185">Reference proteome</keyword>
<feature type="transmembrane region" description="Helical" evidence="1">
    <location>
        <begin position="172"/>
        <end position="192"/>
    </location>
</feature>
<feature type="transmembrane region" description="Helical" evidence="1">
    <location>
        <begin position="104"/>
        <end position="121"/>
    </location>
</feature>
<dbReference type="InterPro" id="IPR049713">
    <property type="entry name" value="Pr6Pr-like"/>
</dbReference>
<reference evidence="2 3" key="1">
    <citation type="submission" date="2015-09" db="EMBL/GenBank/DDBJ databases">
        <authorList>
            <consortium name="Swine Surveillance"/>
        </authorList>
    </citation>
    <scope>NUCLEOTIDE SEQUENCE [LARGE SCALE GENOMIC DNA]</scope>
    <source>
        <strain evidence="2 3">CECT 7648</strain>
    </source>
</reference>
<keyword evidence="1" id="KW-0472">Membrane</keyword>
<feature type="transmembrane region" description="Helical" evidence="1">
    <location>
        <begin position="133"/>
        <end position="152"/>
    </location>
</feature>
<accession>A0A0P1GAD0</accession>
<proteinExistence type="predicted"/>
<dbReference type="NCBIfam" id="NF038065">
    <property type="entry name" value="Pr6Pr"/>
    <property type="match status" value="1"/>
</dbReference>
<evidence type="ECO:0000313" key="3">
    <source>
        <dbReference type="Proteomes" id="UP000054935"/>
    </source>
</evidence>
<evidence type="ECO:0000313" key="2">
    <source>
        <dbReference type="EMBL" id="CUH78390.1"/>
    </source>
</evidence>
<dbReference type="AlphaFoldDB" id="A0A0P1GAD0"/>
<name>A0A0P1GAD0_9RHOB</name>
<dbReference type="Proteomes" id="UP000054935">
    <property type="component" value="Unassembled WGS sequence"/>
</dbReference>
<dbReference type="RefSeq" id="WP_143595848.1">
    <property type="nucleotide sequence ID" value="NZ_CYSE01000003.1"/>
</dbReference>
<feature type="transmembrane region" description="Helical" evidence="1">
    <location>
        <begin position="43"/>
        <end position="64"/>
    </location>
</feature>
<sequence>MSMPARLSAACLAVLAWVTLVLYVQVGLDRRPDMTLAQELWRIGRYFTILTNALTAVTATAIAAGWRVNAVWATGLTLWMAIVGVVYHALLAREHEGLRWWTDQGLHTAIPLALLLWWAVFAPKAGLLWRHAALWLAWPGAYMAYALIRGEIDGRHPYFFIDPPLIGWPKVLMWIAILGGVFWLAGLGAVALGRWLNRDRARLAGDGHDGPQPR</sequence>
<organism evidence="2 3">
    <name type="scientific">Tropicibacter naphthalenivorans</name>
    <dbReference type="NCBI Taxonomy" id="441103"/>
    <lineage>
        <taxon>Bacteria</taxon>
        <taxon>Pseudomonadati</taxon>
        <taxon>Pseudomonadota</taxon>
        <taxon>Alphaproteobacteria</taxon>
        <taxon>Rhodobacterales</taxon>
        <taxon>Roseobacteraceae</taxon>
        <taxon>Tropicibacter</taxon>
    </lineage>
</organism>
<dbReference type="STRING" id="441103.TRN7648_01953"/>
<feature type="transmembrane region" description="Helical" evidence="1">
    <location>
        <begin position="71"/>
        <end position="92"/>
    </location>
</feature>
<dbReference type="OrthoDB" id="9809977at2"/>
<evidence type="ECO:0000256" key="1">
    <source>
        <dbReference type="SAM" id="Phobius"/>
    </source>
</evidence>
<gene>
    <name evidence="2" type="ORF">TRN7648_01953</name>
</gene>
<protein>
    <recommendedName>
        <fullName evidence="4">FAR-17a/AIG1-like protein</fullName>
    </recommendedName>
</protein>
<keyword evidence="1" id="KW-1133">Transmembrane helix</keyword>
<keyword evidence="1" id="KW-0812">Transmembrane</keyword>
<evidence type="ECO:0008006" key="4">
    <source>
        <dbReference type="Google" id="ProtNLM"/>
    </source>
</evidence>
<dbReference type="EMBL" id="CYSE01000003">
    <property type="protein sequence ID" value="CUH78390.1"/>
    <property type="molecule type" value="Genomic_DNA"/>
</dbReference>